<dbReference type="InterPro" id="IPR032867">
    <property type="entry name" value="DYW_dom"/>
</dbReference>
<proteinExistence type="predicted"/>
<accession>A0A8J5T9N4</accession>
<sequence>MRAAAASLTAAAGGDSATLHAVLVKNTSASRAAYNFLLFRHGACRAAVLEQECGIQAHAVMDGLDRNAADGTALVHAYGKIWVVDNSQNMFKESAGDTNLIMWNAVLTAHTQVTQQCSSVTDTAVLANVYSAAGRTDEMAGAWTAMRDQGVRKQEVEKLGYKEADKGLQHHSERLSLAYGLIIRAVPPGKMSRIVMNLRICANCHEIFKYASKVIERVIVVRDANRYHTIKQGTNELFKVERSDQNMGLIKQYSSKHQLTPHTLSSSSALETGGNAWCADLYLRGLINVQTVSDERILIPEISHAHLERIITATLRMHLSFHWSVDHSQGPWIPCFAWKNTKPAYFCCNQT</sequence>
<dbReference type="OrthoDB" id="1912849at2759"/>
<feature type="domain" description="DYW" evidence="1">
    <location>
        <begin position="161"/>
        <end position="234"/>
    </location>
</feature>
<dbReference type="GO" id="GO:0008270">
    <property type="term" value="F:zinc ion binding"/>
    <property type="evidence" value="ECO:0007669"/>
    <property type="project" value="InterPro"/>
</dbReference>
<reference evidence="2" key="2">
    <citation type="submission" date="2021-02" db="EMBL/GenBank/DDBJ databases">
        <authorList>
            <person name="Kimball J.A."/>
            <person name="Haas M.W."/>
            <person name="Macchietto M."/>
            <person name="Kono T."/>
            <person name="Duquette J."/>
            <person name="Shao M."/>
        </authorList>
    </citation>
    <scope>NUCLEOTIDE SEQUENCE</scope>
    <source>
        <tissue evidence="2">Fresh leaf tissue</tissue>
    </source>
</reference>
<dbReference type="AlphaFoldDB" id="A0A8J5T9N4"/>
<dbReference type="EMBL" id="JAAALK010000283">
    <property type="protein sequence ID" value="KAG8073404.1"/>
    <property type="molecule type" value="Genomic_DNA"/>
</dbReference>
<evidence type="ECO:0000313" key="3">
    <source>
        <dbReference type="Proteomes" id="UP000729402"/>
    </source>
</evidence>
<dbReference type="Pfam" id="PF14432">
    <property type="entry name" value="DYW_deaminase"/>
    <property type="match status" value="1"/>
</dbReference>
<name>A0A8J5T9N4_ZIZPA</name>
<organism evidence="2 3">
    <name type="scientific">Zizania palustris</name>
    <name type="common">Northern wild rice</name>
    <dbReference type="NCBI Taxonomy" id="103762"/>
    <lineage>
        <taxon>Eukaryota</taxon>
        <taxon>Viridiplantae</taxon>
        <taxon>Streptophyta</taxon>
        <taxon>Embryophyta</taxon>
        <taxon>Tracheophyta</taxon>
        <taxon>Spermatophyta</taxon>
        <taxon>Magnoliopsida</taxon>
        <taxon>Liliopsida</taxon>
        <taxon>Poales</taxon>
        <taxon>Poaceae</taxon>
        <taxon>BOP clade</taxon>
        <taxon>Oryzoideae</taxon>
        <taxon>Oryzeae</taxon>
        <taxon>Zizaniinae</taxon>
        <taxon>Zizania</taxon>
    </lineage>
</organism>
<gene>
    <name evidence="2" type="ORF">GUJ93_ZPchr0006g41828</name>
</gene>
<keyword evidence="3" id="KW-1185">Reference proteome</keyword>
<dbReference type="Proteomes" id="UP000729402">
    <property type="component" value="Unassembled WGS sequence"/>
</dbReference>
<reference evidence="2" key="1">
    <citation type="journal article" date="2021" name="bioRxiv">
        <title>Whole Genome Assembly and Annotation of Northern Wild Rice, Zizania palustris L., Supports a Whole Genome Duplication in the Zizania Genus.</title>
        <authorList>
            <person name="Haas M."/>
            <person name="Kono T."/>
            <person name="Macchietto M."/>
            <person name="Millas R."/>
            <person name="McGilp L."/>
            <person name="Shao M."/>
            <person name="Duquette J."/>
            <person name="Hirsch C.N."/>
            <person name="Kimball J."/>
        </authorList>
    </citation>
    <scope>NUCLEOTIDE SEQUENCE</scope>
    <source>
        <tissue evidence="2">Fresh leaf tissue</tissue>
    </source>
</reference>
<evidence type="ECO:0000259" key="1">
    <source>
        <dbReference type="Pfam" id="PF14432"/>
    </source>
</evidence>
<evidence type="ECO:0000313" key="2">
    <source>
        <dbReference type="EMBL" id="KAG8073404.1"/>
    </source>
</evidence>
<comment type="caution">
    <text evidence="2">The sequence shown here is derived from an EMBL/GenBank/DDBJ whole genome shotgun (WGS) entry which is preliminary data.</text>
</comment>
<protein>
    <recommendedName>
        <fullName evidence="1">DYW domain-containing protein</fullName>
    </recommendedName>
</protein>